<dbReference type="EMBL" id="LIAS01000101">
    <property type="protein sequence ID" value="KRO30529.1"/>
    <property type="molecule type" value="Genomic_DNA"/>
</dbReference>
<dbReference type="PANTHER" id="PTHR31566">
    <property type="entry name" value="CYTOCHROME C BIOGENESIS PROTEIN CCS1, CHLOROPLASTIC"/>
    <property type="match status" value="1"/>
</dbReference>
<dbReference type="InterPro" id="IPR023494">
    <property type="entry name" value="Cyt_c_bgen_Ccs1/CcsB/ResB"/>
</dbReference>
<dbReference type="GO" id="GO:0016020">
    <property type="term" value="C:membrane"/>
    <property type="evidence" value="ECO:0007669"/>
    <property type="project" value="UniProtKB-SubCell"/>
</dbReference>
<keyword evidence="2 6" id="KW-0812">Transmembrane</keyword>
<dbReference type="PANTHER" id="PTHR31566:SF0">
    <property type="entry name" value="CYTOCHROME C BIOGENESIS PROTEIN CCS1, CHLOROPLASTIC"/>
    <property type="match status" value="1"/>
</dbReference>
<evidence type="ECO:0000313" key="9">
    <source>
        <dbReference type="Proteomes" id="UP000053941"/>
    </source>
</evidence>
<proteinExistence type="predicted"/>
<evidence type="ECO:0000256" key="6">
    <source>
        <dbReference type="SAM" id="Phobius"/>
    </source>
</evidence>
<protein>
    <submittedName>
        <fullName evidence="8">ResB protein required for cytochrome c biosynthesis</fullName>
    </submittedName>
</protein>
<dbReference type="AlphaFoldDB" id="A0A0R2NXP4"/>
<dbReference type="InterPro" id="IPR007816">
    <property type="entry name" value="ResB-like_domain"/>
</dbReference>
<comment type="subcellular location">
    <subcellularLocation>
        <location evidence="1">Membrane</location>
        <topology evidence="1">Multi-pass membrane protein</topology>
    </subcellularLocation>
</comment>
<evidence type="ECO:0000256" key="4">
    <source>
        <dbReference type="ARBA" id="ARBA00022989"/>
    </source>
</evidence>
<evidence type="ECO:0000256" key="2">
    <source>
        <dbReference type="ARBA" id="ARBA00022692"/>
    </source>
</evidence>
<keyword evidence="4 6" id="KW-1133">Transmembrane helix</keyword>
<dbReference type="Proteomes" id="UP000053941">
    <property type="component" value="Unassembled WGS sequence"/>
</dbReference>
<gene>
    <name evidence="8" type="ORF">ABR60_03330</name>
</gene>
<evidence type="ECO:0000313" key="8">
    <source>
        <dbReference type="EMBL" id="KRO30529.1"/>
    </source>
</evidence>
<feature type="domain" description="ResB-like" evidence="7">
    <location>
        <begin position="22"/>
        <end position="472"/>
    </location>
</feature>
<evidence type="ECO:0000259" key="7">
    <source>
        <dbReference type="Pfam" id="PF05140"/>
    </source>
</evidence>
<dbReference type="GO" id="GO:0017004">
    <property type="term" value="P:cytochrome complex assembly"/>
    <property type="evidence" value="ECO:0007669"/>
    <property type="project" value="UniProtKB-KW"/>
</dbReference>
<evidence type="ECO:0000256" key="5">
    <source>
        <dbReference type="ARBA" id="ARBA00023136"/>
    </source>
</evidence>
<evidence type="ECO:0000256" key="3">
    <source>
        <dbReference type="ARBA" id="ARBA00022748"/>
    </source>
</evidence>
<reference evidence="8 9" key="1">
    <citation type="submission" date="2015-10" db="EMBL/GenBank/DDBJ databases">
        <title>Metagenome-Assembled Genomes uncover a global brackish microbiome.</title>
        <authorList>
            <person name="Hugerth L.W."/>
            <person name="Larsson J."/>
            <person name="Alneberg J."/>
            <person name="Lindh M.V."/>
            <person name="Legrand C."/>
            <person name="Pinhassi J."/>
            <person name="Andersson A.F."/>
        </authorList>
    </citation>
    <scope>NUCLEOTIDE SEQUENCE [LARGE SCALE GENOMIC DNA]</scope>
    <source>
        <strain evidence="8">BACL2 MAG-120802-bin41</strain>
    </source>
</reference>
<feature type="transmembrane region" description="Helical" evidence="6">
    <location>
        <begin position="164"/>
        <end position="185"/>
    </location>
</feature>
<keyword evidence="3" id="KW-0201">Cytochrome c-type biogenesis</keyword>
<keyword evidence="5 6" id="KW-0472">Membrane</keyword>
<feature type="transmembrane region" description="Helical" evidence="6">
    <location>
        <begin position="79"/>
        <end position="96"/>
    </location>
</feature>
<feature type="transmembrane region" description="Helical" evidence="6">
    <location>
        <begin position="423"/>
        <end position="441"/>
    </location>
</feature>
<dbReference type="Pfam" id="PF05140">
    <property type="entry name" value="ResB"/>
    <property type="match status" value="1"/>
</dbReference>
<evidence type="ECO:0000256" key="1">
    <source>
        <dbReference type="ARBA" id="ARBA00004141"/>
    </source>
</evidence>
<comment type="caution">
    <text evidence="8">The sequence shown here is derived from an EMBL/GenBank/DDBJ whole genome shotgun (WGS) entry which is preliminary data.</text>
</comment>
<organism evidence="8 9">
    <name type="scientific">Actinobacteria bacterium BACL2 MAG-120802-bin41</name>
    <dbReference type="NCBI Taxonomy" id="1655568"/>
    <lineage>
        <taxon>Bacteria</taxon>
        <taxon>Bacillati</taxon>
        <taxon>Actinomycetota</taxon>
        <taxon>Actinomycetes</taxon>
        <taxon>Actinomycetes incertae sedis</taxon>
        <taxon>ac1 cluster</taxon>
    </lineage>
</organism>
<accession>A0A0R2NXP4</accession>
<sequence>MSAPELGTTSLLRYLWRQLTSMRTALILLLLLGIASIPGSIFPQRTQSPLKVREYFDDDPNGAKWLDRFYLFDVYGSPWFSAIYLLLFVSLVGCVLPRSFHYFKEIFKAPPEAPSLLNTMEGFQVSPASLERAEAWLKKNRFRISKTGKSIAAEKGYLRETGNLLFHLSLIVVLLGIAGSSVFGMRGEAIVNVGERFINTPTNYDNLTPGRLFSLESLPTFTIRVNNFSAIYDRQTTQALDYELKVTTKDSLDSSEVNQIVKVNKPLTFGSTRVYLQANGYSPLVTVRDSAGLVKFEGPVPFLPQDSNLSSIGAIKVPDMDPQIGFVSSFFPTAARDEVRGGFSSFPELLDPRLLLSVWKGDLKMDDGVPQSIYRIDTTDMERIGLWALSIGESYSFEVGSITFNGVVPWVNLQVVRDPGKQYALIGSILAITGLLISLFIRQRRIWVREVGGNLEIAGLALNKLPGLEDEIGKMIQELGDQK</sequence>
<name>A0A0R2NXP4_9ACTN</name>